<sequence length="471" mass="52008">MEGSLAGEIIYEIINYSKKGIIHNYKGLNIHIQRVFRERPENLSLISKELTDRAVRELISSGVLYKTKKESFCITQKGNEYAKNSTKSDIIEEYSNFSLTGALKPVPEFPEASADNPVEALNIPDKNNFSGSKPYSDIINRFSTFKVAEPASGPEIYGSKNKNTYYEIISRFNTEDKPEAVAAKEDCIGEVYLIGSSEEIRNITDKEEESGYIPVKSCAEGRTDTDKNSEERAGSEISGSTVPVKENSEEEISGTSEEETGTETENYTAGRPEAAPAGTKESKSPGKNHFSDSEAYRDIINRFCPAKEAGQAPETKTEMERKRETKRKTEAEPAPEKETEAGTETEKFLFGNFSPKRDTINGFKPGTGDEAAALEVNHAVEDLTGEASAGDNQEGDDLKIVLSGGSLDTDELLLKLNSEDEEILKRSLAMLGEKGDASVAPEIEKFLNNKSYEIFEAAFEALTKIRNENRQ</sequence>
<reference evidence="2 3" key="1">
    <citation type="submission" date="2011-10" db="EMBL/GenBank/DDBJ databases">
        <title>The Improved High-Quality Draft genome of Methanoplanus limicola DSM 2279.</title>
        <authorList>
            <consortium name="US DOE Joint Genome Institute (JGI-PGF)"/>
            <person name="Lucas S."/>
            <person name="Copeland A."/>
            <person name="Lapidus A."/>
            <person name="Glavina del Rio T."/>
            <person name="Dalin E."/>
            <person name="Tice H."/>
            <person name="Bruce D."/>
            <person name="Goodwin L."/>
            <person name="Pitluck S."/>
            <person name="Peters L."/>
            <person name="Mikhailova N."/>
            <person name="Lu M."/>
            <person name="Kyrpides N."/>
            <person name="Mavromatis K."/>
            <person name="Ivanova N."/>
            <person name="Markowitz V."/>
            <person name="Cheng J.-F."/>
            <person name="Hugenholtz P."/>
            <person name="Woyke T."/>
            <person name="Wu D."/>
            <person name="Wirth R."/>
            <person name="Brambilla E.-M."/>
            <person name="Klenk H.-P."/>
            <person name="Eisen J.A."/>
        </authorList>
    </citation>
    <scope>NUCLEOTIDE SEQUENCE [LARGE SCALE GENOMIC DNA]</scope>
    <source>
        <strain evidence="2 3">DSM 2279</strain>
    </source>
</reference>
<feature type="compositionally biased region" description="Basic and acidic residues" evidence="1">
    <location>
        <begin position="219"/>
        <end position="234"/>
    </location>
</feature>
<accession>H1YZF8</accession>
<dbReference type="InParanoid" id="H1YZF8"/>
<feature type="compositionally biased region" description="Acidic residues" evidence="1">
    <location>
        <begin position="248"/>
        <end position="262"/>
    </location>
</feature>
<dbReference type="AlphaFoldDB" id="H1YZF8"/>
<protein>
    <submittedName>
        <fullName evidence="2">Uncharacterized protein</fullName>
    </submittedName>
</protein>
<gene>
    <name evidence="2" type="ORF">Metlim_1978</name>
</gene>
<evidence type="ECO:0000256" key="1">
    <source>
        <dbReference type="SAM" id="MobiDB-lite"/>
    </source>
</evidence>
<feature type="compositionally biased region" description="Basic and acidic residues" evidence="1">
    <location>
        <begin position="315"/>
        <end position="347"/>
    </location>
</feature>
<organism evidence="2 3">
    <name type="scientific">Methanoplanus limicola DSM 2279</name>
    <dbReference type="NCBI Taxonomy" id="937775"/>
    <lineage>
        <taxon>Archaea</taxon>
        <taxon>Methanobacteriati</taxon>
        <taxon>Methanobacteriota</taxon>
        <taxon>Stenosarchaea group</taxon>
        <taxon>Methanomicrobia</taxon>
        <taxon>Methanomicrobiales</taxon>
        <taxon>Methanomicrobiaceae</taxon>
        <taxon>Methanoplanus</taxon>
    </lineage>
</organism>
<evidence type="ECO:0000313" key="2">
    <source>
        <dbReference type="EMBL" id="EHQ36067.1"/>
    </source>
</evidence>
<dbReference type="RefSeq" id="WP_004078247.1">
    <property type="nucleotide sequence ID" value="NZ_CM001436.1"/>
</dbReference>
<dbReference type="EMBL" id="CM001436">
    <property type="protein sequence ID" value="EHQ36067.1"/>
    <property type="molecule type" value="Genomic_DNA"/>
</dbReference>
<feature type="region of interest" description="Disordered" evidence="1">
    <location>
        <begin position="212"/>
        <end position="368"/>
    </location>
</feature>
<evidence type="ECO:0000313" key="3">
    <source>
        <dbReference type="Proteomes" id="UP000005741"/>
    </source>
</evidence>
<dbReference type="HOGENOM" id="CLU_579543_0_0_2"/>
<name>H1YZF8_9EURY</name>
<feature type="compositionally biased region" description="Basic and acidic residues" evidence="1">
    <location>
        <begin position="280"/>
        <end position="300"/>
    </location>
</feature>
<keyword evidence="3" id="KW-1185">Reference proteome</keyword>
<dbReference type="Proteomes" id="UP000005741">
    <property type="component" value="Chromosome"/>
</dbReference>
<proteinExistence type="predicted"/>